<dbReference type="PANTHER" id="PTHR46211:SF1">
    <property type="entry name" value="GLYCEROPHOSPHODIESTER PHOSPHODIESTERASE, CYTOPLASMIC"/>
    <property type="match status" value="1"/>
</dbReference>
<evidence type="ECO:0000259" key="1">
    <source>
        <dbReference type="PROSITE" id="PS51704"/>
    </source>
</evidence>
<reference evidence="3 5" key="2">
    <citation type="submission" date="2019-05" db="EMBL/GenBank/DDBJ databases">
        <title>Genome sequencing and assembly of Mycoplasma hyopneumoniae strains UFV01 and UFV02.</title>
        <authorList>
            <person name="De Souza L.F."/>
            <person name="Gonzaga N.F."/>
            <person name="Santos M.R."/>
            <person name="Deeney A.S."/>
            <person name="Vidigal P.M.P."/>
            <person name="Moreira M.A.S."/>
            <person name="Fietto J.R.L."/>
            <person name="Bressan G.C."/>
            <person name="Rycroft A.N."/>
            <person name="Silva Junior A."/>
        </authorList>
    </citation>
    <scope>NUCLEOTIDE SEQUENCE [LARGE SCALE GENOMIC DNA]</scope>
    <source>
        <strain evidence="3 5">UFV01</strain>
    </source>
</reference>
<gene>
    <name evidence="2" type="primary">glpQ</name>
    <name evidence="2" type="ORF">CIB43_00593</name>
    <name evidence="3" type="ORF">FEF30_01975</name>
</gene>
<keyword evidence="2" id="KW-0378">Hydrolase</keyword>
<dbReference type="RefSeq" id="WP_011290145.1">
    <property type="nucleotide sequence ID" value="NZ_CP034597.1"/>
</dbReference>
<dbReference type="EC" id="3.1.4.46" evidence="2"/>
<dbReference type="Proteomes" id="UP000215452">
    <property type="component" value="Chromosome"/>
</dbReference>
<dbReference type="EMBL" id="VBRW01000005">
    <property type="protein sequence ID" value="MCI8283338.1"/>
    <property type="molecule type" value="Genomic_DNA"/>
</dbReference>
<dbReference type="PANTHER" id="PTHR46211">
    <property type="entry name" value="GLYCEROPHOSPHORYL DIESTER PHOSPHODIESTERASE"/>
    <property type="match status" value="1"/>
</dbReference>
<dbReference type="Pfam" id="PF03009">
    <property type="entry name" value="GDPD"/>
    <property type="match status" value="1"/>
</dbReference>
<feature type="domain" description="GP-PDE" evidence="1">
    <location>
        <begin position="5"/>
        <end position="244"/>
    </location>
</feature>
<dbReference type="PROSITE" id="PS51704">
    <property type="entry name" value="GP_PDE"/>
    <property type="match status" value="1"/>
</dbReference>
<evidence type="ECO:0000313" key="5">
    <source>
        <dbReference type="Proteomes" id="UP001203104"/>
    </source>
</evidence>
<dbReference type="SUPFAM" id="SSF51695">
    <property type="entry name" value="PLC-like phosphodiesterases"/>
    <property type="match status" value="1"/>
</dbReference>
<dbReference type="Proteomes" id="UP001203104">
    <property type="component" value="Unassembled WGS sequence"/>
</dbReference>
<dbReference type="AlphaFoldDB" id="A0A223MAE0"/>
<dbReference type="InterPro" id="IPR017946">
    <property type="entry name" value="PLC-like_Pdiesterase_TIM-brl"/>
</dbReference>
<evidence type="ECO:0000313" key="3">
    <source>
        <dbReference type="EMBL" id="MCI8283338.1"/>
    </source>
</evidence>
<name>A0A223MAE0_MESHO</name>
<evidence type="ECO:0000313" key="4">
    <source>
        <dbReference type="Proteomes" id="UP000215452"/>
    </source>
</evidence>
<protein>
    <submittedName>
        <fullName evidence="2">Glycerophosphodiester phosphodiesterase</fullName>
        <ecNumber evidence="2">3.1.4.46</ecNumber>
    </submittedName>
</protein>
<dbReference type="GO" id="GO:0006629">
    <property type="term" value="P:lipid metabolic process"/>
    <property type="evidence" value="ECO:0007669"/>
    <property type="project" value="InterPro"/>
</dbReference>
<dbReference type="InterPro" id="IPR030395">
    <property type="entry name" value="GP_PDE_dom"/>
</dbReference>
<accession>A0A223MAE0</accession>
<organism evidence="2 4">
    <name type="scientific">Mesomycoplasma hyopneumoniae</name>
    <name type="common">Mycoplasma hyopneumoniae</name>
    <dbReference type="NCBI Taxonomy" id="2099"/>
    <lineage>
        <taxon>Bacteria</taxon>
        <taxon>Bacillati</taxon>
        <taxon>Mycoplasmatota</taxon>
        <taxon>Mycoplasmoidales</taxon>
        <taxon>Metamycoplasmataceae</taxon>
        <taxon>Mesomycoplasma</taxon>
    </lineage>
</organism>
<sequence length="244" mass="28921">MPKKQLLIAHRGYSGIAPENTKLAFDLAYEFNFDGIELDVHLTKDNRIVVIHDEDTKRTAGVDKIIANSTLSELYNDDHSLHFQLETRKQTILTLEDFLDLYLDKFEVINVEIKTDQTEYIGIERIIDDLSIRYGKDFFNKIIFSSFNFSTLERMFKLNSKYRLGFLFWTKTQLTRLSEKKIKQICKYLHPWVDLYDEEPAMIEAFGLPLNLWTLKSKARYQKYLDNKHVYSQISNYKYSKDIN</sequence>
<reference evidence="2 4" key="1">
    <citation type="submission" date="2017-08" db="EMBL/GenBank/DDBJ databases">
        <title>The complete genome sequence of a Mycoplasma hyopneumoniae isolate in Korea.</title>
        <authorList>
            <person name="Han J."/>
            <person name="Lee N."/>
        </authorList>
    </citation>
    <scope>NUCLEOTIDE SEQUENCE [LARGE SCALE GENOMIC DNA]</scope>
    <source>
        <strain evidence="2 4">KM014</strain>
    </source>
</reference>
<dbReference type="GO" id="GO:0008889">
    <property type="term" value="F:glycerophosphodiester phosphodiesterase activity"/>
    <property type="evidence" value="ECO:0007669"/>
    <property type="project" value="UniProtKB-EC"/>
</dbReference>
<evidence type="ECO:0000313" key="2">
    <source>
        <dbReference type="EMBL" id="ASU14484.1"/>
    </source>
</evidence>
<dbReference type="EMBL" id="CP022714">
    <property type="protein sequence ID" value="ASU14484.1"/>
    <property type="molecule type" value="Genomic_DNA"/>
</dbReference>
<dbReference type="Gene3D" id="3.20.20.190">
    <property type="entry name" value="Phosphatidylinositol (PI) phosphodiesterase"/>
    <property type="match status" value="1"/>
</dbReference>
<proteinExistence type="predicted"/>